<feature type="domain" description="RmlD-like substrate binding" evidence="7">
    <location>
        <begin position="8"/>
        <end position="274"/>
    </location>
</feature>
<dbReference type="RefSeq" id="WP_089835507.1">
    <property type="nucleotide sequence ID" value="NZ_FOZL01000001.1"/>
</dbReference>
<dbReference type="CDD" id="cd05254">
    <property type="entry name" value="dTDP_HR_like_SDR_e"/>
    <property type="match status" value="1"/>
</dbReference>
<dbReference type="STRING" id="474950.SAMN05421771_0037"/>
<dbReference type="InterPro" id="IPR005913">
    <property type="entry name" value="dTDP_dehydrorham_reduct"/>
</dbReference>
<dbReference type="Proteomes" id="UP000199024">
    <property type="component" value="Unassembled WGS sequence"/>
</dbReference>
<dbReference type="EC" id="1.1.1.133" evidence="3 6"/>
<dbReference type="Pfam" id="PF04321">
    <property type="entry name" value="RmlD_sub_bind"/>
    <property type="match status" value="1"/>
</dbReference>
<reference evidence="8 9" key="1">
    <citation type="submission" date="2016-10" db="EMBL/GenBank/DDBJ databases">
        <authorList>
            <person name="de Groot N.N."/>
        </authorList>
    </citation>
    <scope>NUCLEOTIDE SEQUENCE [LARGE SCALE GENOMIC DNA]</scope>
    <source>
        <strain evidence="8 9">DSM 21001</strain>
    </source>
</reference>
<dbReference type="GO" id="GO:0019305">
    <property type="term" value="P:dTDP-rhamnose biosynthetic process"/>
    <property type="evidence" value="ECO:0007669"/>
    <property type="project" value="UniProtKB-UniPathway"/>
</dbReference>
<comment type="catalytic activity">
    <reaction evidence="5">
        <text>dTDP-beta-L-rhamnose + NADP(+) = dTDP-4-dehydro-beta-L-rhamnose + NADPH + H(+)</text>
        <dbReference type="Rhea" id="RHEA:21796"/>
        <dbReference type="ChEBI" id="CHEBI:15378"/>
        <dbReference type="ChEBI" id="CHEBI:57510"/>
        <dbReference type="ChEBI" id="CHEBI:57783"/>
        <dbReference type="ChEBI" id="CHEBI:58349"/>
        <dbReference type="ChEBI" id="CHEBI:62830"/>
        <dbReference type="EC" id="1.1.1.133"/>
    </reaction>
</comment>
<evidence type="ECO:0000256" key="3">
    <source>
        <dbReference type="ARBA" id="ARBA00012929"/>
    </source>
</evidence>
<dbReference type="InterPro" id="IPR029903">
    <property type="entry name" value="RmlD-like-bd"/>
</dbReference>
<dbReference type="EMBL" id="FOZL01000001">
    <property type="protein sequence ID" value="SFR96752.1"/>
    <property type="molecule type" value="Genomic_DNA"/>
</dbReference>
<name>A0A1I6KZV2_9BACT</name>
<accession>A0A1I6KZV2</accession>
<comment type="function">
    <text evidence="6">Catalyzes the reduction of dTDP-6-deoxy-L-lyxo-4-hexulose to yield dTDP-L-rhamnose.</text>
</comment>
<dbReference type="GO" id="GO:0005829">
    <property type="term" value="C:cytosol"/>
    <property type="evidence" value="ECO:0007669"/>
    <property type="project" value="TreeGrafter"/>
</dbReference>
<dbReference type="AlphaFoldDB" id="A0A1I6KZV2"/>
<evidence type="ECO:0000313" key="8">
    <source>
        <dbReference type="EMBL" id="SFR96752.1"/>
    </source>
</evidence>
<evidence type="ECO:0000256" key="5">
    <source>
        <dbReference type="ARBA" id="ARBA00048200"/>
    </source>
</evidence>
<evidence type="ECO:0000256" key="2">
    <source>
        <dbReference type="ARBA" id="ARBA00010944"/>
    </source>
</evidence>
<evidence type="ECO:0000256" key="1">
    <source>
        <dbReference type="ARBA" id="ARBA00004781"/>
    </source>
</evidence>
<sequence>MKQQSRSLIIGATGQIGRQMLSRLGDHALPTTRAADLIPGWLPLDLAAIATADDAERVLASVPLHAIFCLAGMTNVEACEDQQALATRVNTEAPGALAVVAARRGIPFVYFSTEYVFDGMGGPYLEEDDAHPLSVYGSSKWRGELAVREACPDALILRTTVVYGLDRERKNFVYGLMRKLAAGETMRVPNDQVSTPTYNVDLATVTQTLVERGASGIFHVCGPELLSRLEFARRVAEELGLDASLIEGVSTTALGQRAPRPLDAGLRIDKLRSLHPDLTMHTVAESFDDLRSALREQGVAG</sequence>
<evidence type="ECO:0000313" key="9">
    <source>
        <dbReference type="Proteomes" id="UP000199024"/>
    </source>
</evidence>
<evidence type="ECO:0000259" key="7">
    <source>
        <dbReference type="Pfam" id="PF04321"/>
    </source>
</evidence>
<dbReference type="PANTHER" id="PTHR10491:SF4">
    <property type="entry name" value="METHIONINE ADENOSYLTRANSFERASE 2 SUBUNIT BETA"/>
    <property type="match status" value="1"/>
</dbReference>
<organism evidence="8 9">
    <name type="scientific">Granulicella pectinivorans</name>
    <dbReference type="NCBI Taxonomy" id="474950"/>
    <lineage>
        <taxon>Bacteria</taxon>
        <taxon>Pseudomonadati</taxon>
        <taxon>Acidobacteriota</taxon>
        <taxon>Terriglobia</taxon>
        <taxon>Terriglobales</taxon>
        <taxon>Acidobacteriaceae</taxon>
        <taxon>Granulicella</taxon>
    </lineage>
</organism>
<gene>
    <name evidence="8" type="ORF">SAMN05421771_0037</name>
</gene>
<keyword evidence="6" id="KW-0560">Oxidoreductase</keyword>
<protein>
    <recommendedName>
        <fullName evidence="4 6">dTDP-4-dehydrorhamnose reductase</fullName>
        <ecNumber evidence="3 6">1.1.1.133</ecNumber>
    </recommendedName>
</protein>
<dbReference type="UniPathway" id="UPA00124"/>
<evidence type="ECO:0000256" key="6">
    <source>
        <dbReference type="RuleBase" id="RU364082"/>
    </source>
</evidence>
<comment type="pathway">
    <text evidence="1 6">Carbohydrate biosynthesis; dTDP-L-rhamnose biosynthesis.</text>
</comment>
<comment type="similarity">
    <text evidence="2 6">Belongs to the dTDP-4-dehydrorhamnose reductase family.</text>
</comment>
<proteinExistence type="inferred from homology"/>
<dbReference type="PANTHER" id="PTHR10491">
    <property type="entry name" value="DTDP-4-DEHYDRORHAMNOSE REDUCTASE"/>
    <property type="match status" value="1"/>
</dbReference>
<dbReference type="OrthoDB" id="9803892at2"/>
<dbReference type="SUPFAM" id="SSF51735">
    <property type="entry name" value="NAD(P)-binding Rossmann-fold domains"/>
    <property type="match status" value="1"/>
</dbReference>
<keyword evidence="9" id="KW-1185">Reference proteome</keyword>
<evidence type="ECO:0000256" key="4">
    <source>
        <dbReference type="ARBA" id="ARBA00017099"/>
    </source>
</evidence>
<keyword evidence="6" id="KW-0521">NADP</keyword>
<dbReference type="GO" id="GO:0008831">
    <property type="term" value="F:dTDP-4-dehydrorhamnose reductase activity"/>
    <property type="evidence" value="ECO:0007669"/>
    <property type="project" value="UniProtKB-EC"/>
</dbReference>
<dbReference type="InterPro" id="IPR036291">
    <property type="entry name" value="NAD(P)-bd_dom_sf"/>
</dbReference>
<dbReference type="Gene3D" id="3.40.50.720">
    <property type="entry name" value="NAD(P)-binding Rossmann-like Domain"/>
    <property type="match status" value="1"/>
</dbReference>